<dbReference type="GO" id="GO:0000293">
    <property type="term" value="F:ferric-chelate reductase activity"/>
    <property type="evidence" value="ECO:0007669"/>
    <property type="project" value="UniProtKB-ARBA"/>
</dbReference>
<feature type="domain" description="Ferric oxidoreductase" evidence="12">
    <location>
        <begin position="227"/>
        <end position="341"/>
    </location>
</feature>
<dbReference type="OrthoDB" id="167398at2759"/>
<evidence type="ECO:0000256" key="2">
    <source>
        <dbReference type="ARBA" id="ARBA00022448"/>
    </source>
</evidence>
<keyword evidence="2" id="KW-0813">Transport</keyword>
<dbReference type="GO" id="GO:0006826">
    <property type="term" value="P:iron ion transport"/>
    <property type="evidence" value="ECO:0007669"/>
    <property type="project" value="TreeGrafter"/>
</dbReference>
<evidence type="ECO:0000313" key="16">
    <source>
        <dbReference type="Proteomes" id="UP000449547"/>
    </source>
</evidence>
<evidence type="ECO:0000256" key="8">
    <source>
        <dbReference type="ARBA" id="ARBA00023002"/>
    </source>
</evidence>
<dbReference type="RefSeq" id="XP_034010465.1">
    <property type="nucleotide sequence ID" value="XM_034158004.1"/>
</dbReference>
<feature type="transmembrane region" description="Helical" evidence="11">
    <location>
        <begin position="297"/>
        <end position="319"/>
    </location>
</feature>
<keyword evidence="8" id="KW-0560">Oxidoreductase</keyword>
<keyword evidence="16" id="KW-1185">Reference proteome</keyword>
<feature type="transmembrane region" description="Helical" evidence="11">
    <location>
        <begin position="227"/>
        <end position="244"/>
    </location>
</feature>
<evidence type="ECO:0000256" key="10">
    <source>
        <dbReference type="ARBA" id="ARBA00023136"/>
    </source>
</evidence>
<keyword evidence="3" id="KW-0285">Flavoprotein</keyword>
<evidence type="ECO:0000259" key="14">
    <source>
        <dbReference type="Pfam" id="PF08030"/>
    </source>
</evidence>
<evidence type="ECO:0000256" key="9">
    <source>
        <dbReference type="ARBA" id="ARBA00023065"/>
    </source>
</evidence>
<evidence type="ECO:0000259" key="13">
    <source>
        <dbReference type="Pfam" id="PF08022"/>
    </source>
</evidence>
<organism evidence="15 16">
    <name type="scientific">Diutina rugosa</name>
    <name type="common">Yeast</name>
    <name type="synonym">Candida rugosa</name>
    <dbReference type="NCBI Taxonomy" id="5481"/>
    <lineage>
        <taxon>Eukaryota</taxon>
        <taxon>Fungi</taxon>
        <taxon>Dikarya</taxon>
        <taxon>Ascomycota</taxon>
        <taxon>Saccharomycotina</taxon>
        <taxon>Pichiomycetes</taxon>
        <taxon>Debaryomycetaceae</taxon>
        <taxon>Diutina</taxon>
    </lineage>
</organism>
<evidence type="ECO:0000256" key="6">
    <source>
        <dbReference type="ARBA" id="ARBA00022982"/>
    </source>
</evidence>
<keyword evidence="4 11" id="KW-0812">Transmembrane</keyword>
<feature type="domain" description="FAD-binding 8" evidence="13">
    <location>
        <begin position="387"/>
        <end position="472"/>
    </location>
</feature>
<evidence type="ECO:0000256" key="1">
    <source>
        <dbReference type="ARBA" id="ARBA00004141"/>
    </source>
</evidence>
<evidence type="ECO:0000313" key="15">
    <source>
        <dbReference type="EMBL" id="KAA8898208.1"/>
    </source>
</evidence>
<dbReference type="Pfam" id="PF01794">
    <property type="entry name" value="Ferric_reduct"/>
    <property type="match status" value="1"/>
</dbReference>
<dbReference type="InterPro" id="IPR013121">
    <property type="entry name" value="Fe_red_NAD-bd_6"/>
</dbReference>
<dbReference type="SFLD" id="SFLDS00052">
    <property type="entry name" value="Ferric_Reductase_Domain"/>
    <property type="match status" value="1"/>
</dbReference>
<dbReference type="GO" id="GO:0015677">
    <property type="term" value="P:copper ion import"/>
    <property type="evidence" value="ECO:0007669"/>
    <property type="project" value="TreeGrafter"/>
</dbReference>
<feature type="transmembrane region" description="Helical" evidence="11">
    <location>
        <begin position="177"/>
        <end position="196"/>
    </location>
</feature>
<comment type="subcellular location">
    <subcellularLocation>
        <location evidence="1">Membrane</location>
        <topology evidence="1">Multi-pass membrane protein</topology>
    </subcellularLocation>
</comment>
<dbReference type="Pfam" id="PF08030">
    <property type="entry name" value="NAD_binding_6"/>
    <property type="match status" value="1"/>
</dbReference>
<gene>
    <name evidence="15" type="ORF">DIURU_005063</name>
</gene>
<accession>A0A642UG17</accession>
<evidence type="ECO:0000259" key="12">
    <source>
        <dbReference type="Pfam" id="PF01794"/>
    </source>
</evidence>
<dbReference type="InterPro" id="IPR013112">
    <property type="entry name" value="FAD-bd_8"/>
</dbReference>
<dbReference type="InterPro" id="IPR039261">
    <property type="entry name" value="FNR_nucleotide-bd"/>
</dbReference>
<keyword evidence="10 11" id="KW-0472">Membrane</keyword>
<dbReference type="Pfam" id="PF08022">
    <property type="entry name" value="FAD_binding_8"/>
    <property type="match status" value="1"/>
</dbReference>
<dbReference type="OMA" id="GWYMYYF"/>
<evidence type="ECO:0000256" key="4">
    <source>
        <dbReference type="ARBA" id="ARBA00022692"/>
    </source>
</evidence>
<feature type="domain" description="Ferric reductase NAD binding" evidence="14">
    <location>
        <begin position="478"/>
        <end position="610"/>
    </location>
</feature>
<evidence type="ECO:0000256" key="11">
    <source>
        <dbReference type="SAM" id="Phobius"/>
    </source>
</evidence>
<keyword evidence="5" id="KW-0274">FAD</keyword>
<feature type="transmembrane region" description="Helical" evidence="11">
    <location>
        <begin position="265"/>
        <end position="285"/>
    </location>
</feature>
<dbReference type="SUPFAM" id="SSF52343">
    <property type="entry name" value="Ferredoxin reductase-like, C-terminal NADP-linked domain"/>
    <property type="match status" value="1"/>
</dbReference>
<dbReference type="GO" id="GO:0006879">
    <property type="term" value="P:intracellular iron ion homeostasis"/>
    <property type="evidence" value="ECO:0007669"/>
    <property type="project" value="TreeGrafter"/>
</dbReference>
<dbReference type="Proteomes" id="UP000449547">
    <property type="component" value="Unassembled WGS sequence"/>
</dbReference>
<dbReference type="InterPro" id="IPR013130">
    <property type="entry name" value="Fe3_Rdtase_TM_dom"/>
</dbReference>
<protein>
    <recommendedName>
        <fullName evidence="17">FAD-binding FR-type domain-containing protein</fullName>
    </recommendedName>
</protein>
<dbReference type="AlphaFoldDB" id="A0A642UG17"/>
<dbReference type="SFLD" id="SFLDG01168">
    <property type="entry name" value="Ferric_reductase_subgroup_(FRE"/>
    <property type="match status" value="1"/>
</dbReference>
<comment type="caution">
    <text evidence="15">The sequence shown here is derived from an EMBL/GenBank/DDBJ whole genome shotgun (WGS) entry which is preliminary data.</text>
</comment>
<evidence type="ECO:0008006" key="17">
    <source>
        <dbReference type="Google" id="ProtNLM"/>
    </source>
</evidence>
<dbReference type="PANTHER" id="PTHR32361:SF9">
    <property type="entry name" value="FERRIC REDUCTASE TRANSMEMBRANE COMPONENT 3-RELATED"/>
    <property type="match status" value="1"/>
</dbReference>
<dbReference type="CDD" id="cd06186">
    <property type="entry name" value="NOX_Duox_like_FAD_NADP"/>
    <property type="match status" value="1"/>
</dbReference>
<dbReference type="GeneID" id="54783714"/>
<evidence type="ECO:0000256" key="3">
    <source>
        <dbReference type="ARBA" id="ARBA00022630"/>
    </source>
</evidence>
<dbReference type="VEuPathDB" id="FungiDB:DIURU_005063"/>
<keyword evidence="9" id="KW-0406">Ion transport</keyword>
<keyword evidence="6" id="KW-0249">Electron transport</keyword>
<dbReference type="InterPro" id="IPR051410">
    <property type="entry name" value="Ferric/Cupric_Reductase"/>
</dbReference>
<dbReference type="PANTHER" id="PTHR32361">
    <property type="entry name" value="FERRIC/CUPRIC REDUCTASE TRANSMEMBRANE COMPONENT"/>
    <property type="match status" value="1"/>
</dbReference>
<dbReference type="GO" id="GO:0005886">
    <property type="term" value="C:plasma membrane"/>
    <property type="evidence" value="ECO:0007669"/>
    <property type="project" value="TreeGrafter"/>
</dbReference>
<keyword evidence="7 11" id="KW-1133">Transmembrane helix</keyword>
<dbReference type="EMBL" id="SWFT01000149">
    <property type="protein sequence ID" value="KAA8898208.1"/>
    <property type="molecule type" value="Genomic_DNA"/>
</dbReference>
<feature type="transmembrane region" description="Helical" evidence="11">
    <location>
        <begin position="103"/>
        <end position="126"/>
    </location>
</feature>
<dbReference type="Gene3D" id="3.40.50.80">
    <property type="entry name" value="Nucleotide-binding domain of ferredoxin-NADP reductase (FNR) module"/>
    <property type="match status" value="1"/>
</dbReference>
<sequence>MMSRNATCFDPMIFVSVVGCLQSITDGSPTSILNAVNKICSRYDTEFSEDAITNALQLYDTFAIDFTEVGHGPIMLPFRVNTTYRDLSYKSYKYFLGNYNNSIYYGSALLGFWLGVLMLYASVNWGRRLFPLRRQRRFVKAMQRYIFASATFRHKNYDAVLLGRFEVGLMPKRIESLIIAAFVIITAVLTGIKIYWDPDNTIYPVSRYPSEAHAKTVFISRIVADRSGIIGVFLMPLLIVLGGRNNVLQWLTGSSFATMIVWHKWISRVCVIEILIHMVCFTIALDTRRASEYSELYLVGGTFAFVAMFIILFQTLLFLRRRWYEAFFLFHVVLSVLTVVGSWLHLAPLGYGPFMYAAVAVWGFDRCVRFVRMALIGVKSADFTLIEDTIVIKAPISNPQYYPPGGHLFLTVPNGIHILQSHPFCYVVHSDHITLFSKVKEGLTSSIAKNLVKLPSMSCTMPVLFDGPYAEPASINRYDNALFLASGNGIPGMWSEALTYAQKHRDRKVKLVWISRTTDWFADELTMIPSNIELSVYHTGVQMVHESACESDKKSVDEKGSLKPIPKRSTIQGRPDLQDLIKSEAVNAQTNLAVVVCGHPVMVDEVRAIVARGDWDSPAFVDLFVQLQVWA</sequence>
<name>A0A642UG17_DIURU</name>
<feature type="transmembrane region" description="Helical" evidence="11">
    <location>
        <begin position="326"/>
        <end position="344"/>
    </location>
</feature>
<reference evidence="15 16" key="1">
    <citation type="submission" date="2019-07" db="EMBL/GenBank/DDBJ databases">
        <title>Genome assembly of two rare yeast pathogens: Diutina rugosa and Trichomonascus ciferrii.</title>
        <authorList>
            <person name="Mixao V."/>
            <person name="Saus E."/>
            <person name="Hansen A."/>
            <person name="Lass-Flor C."/>
            <person name="Gabaldon T."/>
        </authorList>
    </citation>
    <scope>NUCLEOTIDE SEQUENCE [LARGE SCALE GENOMIC DNA]</scope>
    <source>
        <strain evidence="15 16">CBS 613</strain>
    </source>
</reference>
<evidence type="ECO:0000256" key="7">
    <source>
        <dbReference type="ARBA" id="ARBA00022989"/>
    </source>
</evidence>
<proteinExistence type="predicted"/>
<evidence type="ECO:0000256" key="5">
    <source>
        <dbReference type="ARBA" id="ARBA00022827"/>
    </source>
</evidence>